<keyword evidence="1" id="KW-0732">Signal</keyword>
<dbReference type="PROSITE" id="PS51257">
    <property type="entry name" value="PROKAR_LIPOPROTEIN"/>
    <property type="match status" value="1"/>
</dbReference>
<dbReference type="Gene3D" id="1.25.40.10">
    <property type="entry name" value="Tetratricopeptide repeat domain"/>
    <property type="match status" value="2"/>
</dbReference>
<feature type="signal peptide" evidence="1">
    <location>
        <begin position="1"/>
        <end position="18"/>
    </location>
</feature>
<name>A0ABQ5VR13_9RHOB</name>
<evidence type="ECO:0008006" key="4">
    <source>
        <dbReference type="Google" id="ProtNLM"/>
    </source>
</evidence>
<proteinExistence type="predicted"/>
<dbReference type="RefSeq" id="WP_284375028.1">
    <property type="nucleotide sequence ID" value="NZ_BSNN01000001.1"/>
</dbReference>
<dbReference type="InterPro" id="IPR011990">
    <property type="entry name" value="TPR-like_helical_dom_sf"/>
</dbReference>
<dbReference type="EMBL" id="BSNN01000001">
    <property type="protein sequence ID" value="GLQ33789.1"/>
    <property type="molecule type" value="Genomic_DNA"/>
</dbReference>
<organism evidence="2 3">
    <name type="scientific">Amylibacter marinus</name>
    <dbReference type="NCBI Taxonomy" id="1475483"/>
    <lineage>
        <taxon>Bacteria</taxon>
        <taxon>Pseudomonadati</taxon>
        <taxon>Pseudomonadota</taxon>
        <taxon>Alphaproteobacteria</taxon>
        <taxon>Rhodobacterales</taxon>
        <taxon>Paracoccaceae</taxon>
        <taxon>Amylibacter</taxon>
    </lineage>
</organism>
<reference evidence="3" key="1">
    <citation type="journal article" date="2019" name="Int. J. Syst. Evol. Microbiol.">
        <title>The Global Catalogue of Microorganisms (GCM) 10K type strain sequencing project: providing services to taxonomists for standard genome sequencing and annotation.</title>
        <authorList>
            <consortium name="The Broad Institute Genomics Platform"/>
            <consortium name="The Broad Institute Genome Sequencing Center for Infectious Disease"/>
            <person name="Wu L."/>
            <person name="Ma J."/>
        </authorList>
    </citation>
    <scope>NUCLEOTIDE SEQUENCE [LARGE SCALE GENOMIC DNA]</scope>
    <source>
        <strain evidence="3">NBRC 110140</strain>
    </source>
</reference>
<gene>
    <name evidence="2" type="ORF">GCM10007939_00720</name>
</gene>
<dbReference type="SUPFAM" id="SSF48452">
    <property type="entry name" value="TPR-like"/>
    <property type="match status" value="1"/>
</dbReference>
<comment type="caution">
    <text evidence="2">The sequence shown here is derived from an EMBL/GenBank/DDBJ whole genome shotgun (WGS) entry which is preliminary data.</text>
</comment>
<keyword evidence="3" id="KW-1185">Reference proteome</keyword>
<evidence type="ECO:0000313" key="3">
    <source>
        <dbReference type="Proteomes" id="UP001156694"/>
    </source>
</evidence>
<protein>
    <recommendedName>
        <fullName evidence="4">Flp pilus assembly protein TadD, contains TPR repeats</fullName>
    </recommendedName>
</protein>
<feature type="chain" id="PRO_5047439811" description="Flp pilus assembly protein TadD, contains TPR repeats" evidence="1">
    <location>
        <begin position="19"/>
        <end position="279"/>
    </location>
</feature>
<evidence type="ECO:0000313" key="2">
    <source>
        <dbReference type="EMBL" id="GLQ33789.1"/>
    </source>
</evidence>
<sequence length="279" mass="31246">MRRHLTIGALLVSAIGLAACDVDTKESDQKKLVGVVDETNLNEIMLNAADPNEAVSFFKNSLQKDPERVDLQRYLALSLIRAKRAPEANVVFAQLDQANKLTDQDRVEYAGSLIRASEWKDARAQLNRIPPTVETFQRYRFEAMVADSQKQWKKADSFYETASNLTTQPAGVLNNWGYSKLTRGDAKGAERLFTEAITFDKTMFTAKNNLVLARASRQIYDLPVVPMTQIEQAELTYTMALAAIKNGRTDRGRGLLEKAIELHPRHFEAAVNSLKGLRG</sequence>
<dbReference type="Proteomes" id="UP001156694">
    <property type="component" value="Unassembled WGS sequence"/>
</dbReference>
<evidence type="ECO:0000256" key="1">
    <source>
        <dbReference type="SAM" id="SignalP"/>
    </source>
</evidence>
<accession>A0ABQ5VR13</accession>